<keyword evidence="2" id="KW-1185">Reference proteome</keyword>
<organism evidence="1 2">
    <name type="scientific">Paramagnetospirillum kuznetsovii</name>
    <dbReference type="NCBI Taxonomy" id="2053833"/>
    <lineage>
        <taxon>Bacteria</taxon>
        <taxon>Pseudomonadati</taxon>
        <taxon>Pseudomonadota</taxon>
        <taxon>Alphaproteobacteria</taxon>
        <taxon>Rhodospirillales</taxon>
        <taxon>Magnetospirillaceae</taxon>
        <taxon>Paramagnetospirillum</taxon>
    </lineage>
</organism>
<sequence>MYFYSDQSMDSHEFNLARSYLGITREQLAALLGASLNTVIAWGRAGGVSARPIPADIAATIRMITWAGPARLRLNSDGIVALVDYDLTDLQVRRAWLLIKQIANLDDLVPQLTSSVILRFSDRAESYSKVVDPAQTQQAGASSLREFAEMAARLVVCGAI</sequence>
<proteinExistence type="predicted"/>
<protein>
    <submittedName>
        <fullName evidence="1">Uncharacterized protein</fullName>
    </submittedName>
</protein>
<evidence type="ECO:0000313" key="1">
    <source>
        <dbReference type="EMBL" id="RAU20760.1"/>
    </source>
</evidence>
<name>A0A364NUS9_9PROT</name>
<dbReference type="RefSeq" id="WP_146747767.1">
    <property type="nucleotide sequence ID" value="NZ_PGTO01000017.1"/>
</dbReference>
<evidence type="ECO:0000313" key="2">
    <source>
        <dbReference type="Proteomes" id="UP000251075"/>
    </source>
</evidence>
<gene>
    <name evidence="1" type="ORF">CU669_16905</name>
</gene>
<dbReference type="Proteomes" id="UP000251075">
    <property type="component" value="Unassembled WGS sequence"/>
</dbReference>
<dbReference type="AlphaFoldDB" id="A0A364NUS9"/>
<dbReference type="EMBL" id="PGTO01000017">
    <property type="protein sequence ID" value="RAU20760.1"/>
    <property type="molecule type" value="Genomic_DNA"/>
</dbReference>
<comment type="caution">
    <text evidence="1">The sequence shown here is derived from an EMBL/GenBank/DDBJ whole genome shotgun (WGS) entry which is preliminary data.</text>
</comment>
<reference evidence="1 2" key="1">
    <citation type="submission" date="2017-11" db="EMBL/GenBank/DDBJ databases">
        <title>Draft genome sequence of magnetotactic bacterium Magnetospirillum kuznetsovii LBB-42.</title>
        <authorList>
            <person name="Grouzdev D.S."/>
            <person name="Rysina M.S."/>
            <person name="Baslerov R.V."/>
            <person name="Koziaeva V."/>
        </authorList>
    </citation>
    <scope>NUCLEOTIDE SEQUENCE [LARGE SCALE GENOMIC DNA]</scope>
    <source>
        <strain evidence="1 2">LBB-42</strain>
    </source>
</reference>
<accession>A0A364NUS9</accession>